<reference evidence="2 3" key="1">
    <citation type="submission" date="2018-02" db="EMBL/GenBank/DDBJ databases">
        <title>Draft genome sequences of Elsinoe sp., causing black scab on jojoba.</title>
        <authorList>
            <person name="Stodart B."/>
            <person name="Jeffress S."/>
            <person name="Ash G."/>
            <person name="Arun Chinnappa K."/>
        </authorList>
    </citation>
    <scope>NUCLEOTIDE SEQUENCE [LARGE SCALE GENOMIC DNA]</scope>
    <source>
        <strain evidence="2 3">Hillstone_2</strain>
    </source>
</reference>
<accession>A0A4U7AZ47</accession>
<gene>
    <name evidence="2" type="ORF">C1H76_6273</name>
</gene>
<proteinExistence type="predicted"/>
<name>A0A4U7AZ47_9PEZI</name>
<evidence type="ECO:0000313" key="3">
    <source>
        <dbReference type="Proteomes" id="UP000308133"/>
    </source>
</evidence>
<dbReference type="EMBL" id="PTQR01000080">
    <property type="protein sequence ID" value="TKX21776.1"/>
    <property type="molecule type" value="Genomic_DNA"/>
</dbReference>
<feature type="region of interest" description="Disordered" evidence="1">
    <location>
        <begin position="54"/>
        <end position="235"/>
    </location>
</feature>
<dbReference type="Proteomes" id="UP000308133">
    <property type="component" value="Unassembled WGS sequence"/>
</dbReference>
<dbReference type="AlphaFoldDB" id="A0A4U7AZ47"/>
<feature type="compositionally biased region" description="Polar residues" evidence="1">
    <location>
        <begin position="54"/>
        <end position="67"/>
    </location>
</feature>
<sequence>MSPSTDDVVSEIRSHSAILSSGRFVTSTGHAAVKDDKHMTAYIDSKLAESHFKTTNTATELQQSSLGTPAAEGDPRELRIPSQSEGTKSRHHAVEEVEIDKSGQAVAKEEPSKHSRRREPKPRIGRDGKPLPPRRPRGYRSEDDKARDSLVERLLAENRVEGIYDAPDAANSADDNRRGQDLEADARMAEEFEREFHANAEERRAKMKAGPASKTVEPISGPKLGGSKNARAAKK</sequence>
<organism evidence="2 3">
    <name type="scientific">Elsinoe australis</name>
    <dbReference type="NCBI Taxonomy" id="40998"/>
    <lineage>
        <taxon>Eukaryota</taxon>
        <taxon>Fungi</taxon>
        <taxon>Dikarya</taxon>
        <taxon>Ascomycota</taxon>
        <taxon>Pezizomycotina</taxon>
        <taxon>Dothideomycetes</taxon>
        <taxon>Dothideomycetidae</taxon>
        <taxon>Myriangiales</taxon>
        <taxon>Elsinoaceae</taxon>
        <taxon>Elsinoe</taxon>
    </lineage>
</organism>
<protein>
    <submittedName>
        <fullName evidence="2">Uncharacterized protein</fullName>
    </submittedName>
</protein>
<evidence type="ECO:0000313" key="2">
    <source>
        <dbReference type="EMBL" id="TKX21776.1"/>
    </source>
</evidence>
<evidence type="ECO:0000256" key="1">
    <source>
        <dbReference type="SAM" id="MobiDB-lite"/>
    </source>
</evidence>
<feature type="compositionally biased region" description="Basic and acidic residues" evidence="1">
    <location>
        <begin position="174"/>
        <end position="204"/>
    </location>
</feature>
<comment type="caution">
    <text evidence="2">The sequence shown here is derived from an EMBL/GenBank/DDBJ whole genome shotgun (WGS) entry which is preliminary data.</text>
</comment>
<feature type="compositionally biased region" description="Basic and acidic residues" evidence="1">
    <location>
        <begin position="92"/>
        <end position="113"/>
    </location>
</feature>
<feature type="compositionally biased region" description="Basic and acidic residues" evidence="1">
    <location>
        <begin position="139"/>
        <end position="162"/>
    </location>
</feature>